<evidence type="ECO:0000256" key="5">
    <source>
        <dbReference type="ARBA" id="ARBA00022777"/>
    </source>
</evidence>
<organism evidence="10 11">
    <name type="scientific">Thermosporothrix hazakensis</name>
    <dbReference type="NCBI Taxonomy" id="644383"/>
    <lineage>
        <taxon>Bacteria</taxon>
        <taxon>Bacillati</taxon>
        <taxon>Chloroflexota</taxon>
        <taxon>Ktedonobacteria</taxon>
        <taxon>Ktedonobacterales</taxon>
        <taxon>Thermosporotrichaceae</taxon>
        <taxon>Thermosporothrix</taxon>
    </lineage>
</organism>
<name>A0A326U536_THEHA</name>
<keyword evidence="3" id="KW-0808">Transferase</keyword>
<evidence type="ECO:0000259" key="9">
    <source>
        <dbReference type="PROSITE" id="PS50146"/>
    </source>
</evidence>
<keyword evidence="7" id="KW-0443">Lipid metabolism</keyword>
<dbReference type="GO" id="GO:0016301">
    <property type="term" value="F:kinase activity"/>
    <property type="evidence" value="ECO:0007669"/>
    <property type="project" value="UniProtKB-KW"/>
</dbReference>
<feature type="domain" description="DAGKc" evidence="9">
    <location>
        <begin position="1"/>
        <end position="129"/>
    </location>
</feature>
<keyword evidence="8" id="KW-1208">Phospholipid metabolism</keyword>
<evidence type="ECO:0000313" key="10">
    <source>
        <dbReference type="EMBL" id="PZW27401.1"/>
    </source>
</evidence>
<evidence type="ECO:0000256" key="1">
    <source>
        <dbReference type="ARBA" id="ARBA00001946"/>
    </source>
</evidence>
<dbReference type="SMART" id="SM00046">
    <property type="entry name" value="DAGKc"/>
    <property type="match status" value="1"/>
</dbReference>
<evidence type="ECO:0000256" key="2">
    <source>
        <dbReference type="ARBA" id="ARBA00005983"/>
    </source>
</evidence>
<keyword evidence="7" id="KW-0444">Lipid biosynthesis</keyword>
<dbReference type="PANTHER" id="PTHR12358:SF106">
    <property type="entry name" value="LIPID KINASE YEGS"/>
    <property type="match status" value="1"/>
</dbReference>
<dbReference type="SUPFAM" id="SSF111331">
    <property type="entry name" value="NAD kinase/diacylglycerol kinase-like"/>
    <property type="match status" value="1"/>
</dbReference>
<dbReference type="GO" id="GO:0005886">
    <property type="term" value="C:plasma membrane"/>
    <property type="evidence" value="ECO:0007669"/>
    <property type="project" value="TreeGrafter"/>
</dbReference>
<dbReference type="Gene3D" id="2.60.200.40">
    <property type="match status" value="1"/>
</dbReference>
<sequence>MVETRKAIFIHSPGSGRSDELDNALNMLQDAGIEIVEKAAIDELEDKDRLAQRWIEAGATITIAAGGDGLVSGVTGMIAGHELALGIMPLGTANDVARSIDMPLDLKEAAEVIAHGPVRQLDLGVMLPGEATSSLASDELLKQGKPFAHALTMGFHAHFSTLATDKELREQFGKLTYPVAIMEAVKNYQPTEIELRFDGLLIRERPDAQPKQMEQSVTLRCKAAQVTIANANVFWGALEATLPGENSLRDGLLDVVVMEDARLDQLLVRITRFFSRTEHTFVDHDDEWHARYPELLRAELTDIPGMHHLKARGVQVRTRDGSYDVALDGEVCAKTPLWVRVLPRALPVIVPEQKREQA</sequence>
<dbReference type="GO" id="GO:0005524">
    <property type="term" value="F:ATP binding"/>
    <property type="evidence" value="ECO:0007669"/>
    <property type="project" value="UniProtKB-KW"/>
</dbReference>
<dbReference type="InterPro" id="IPR016064">
    <property type="entry name" value="NAD/diacylglycerol_kinase_sf"/>
</dbReference>
<comment type="caution">
    <text evidence="10">The sequence shown here is derived from an EMBL/GenBank/DDBJ whole genome shotgun (WGS) entry which is preliminary data.</text>
</comment>
<evidence type="ECO:0000256" key="4">
    <source>
        <dbReference type="ARBA" id="ARBA00022741"/>
    </source>
</evidence>
<reference evidence="10 11" key="1">
    <citation type="submission" date="2018-06" db="EMBL/GenBank/DDBJ databases">
        <title>Genomic Encyclopedia of Archaeal and Bacterial Type Strains, Phase II (KMG-II): from individual species to whole genera.</title>
        <authorList>
            <person name="Goeker M."/>
        </authorList>
    </citation>
    <scope>NUCLEOTIDE SEQUENCE [LARGE SCALE GENOMIC DNA]</scope>
    <source>
        <strain evidence="10 11">ATCC BAA-1881</strain>
    </source>
</reference>
<dbReference type="GO" id="GO:0008654">
    <property type="term" value="P:phospholipid biosynthetic process"/>
    <property type="evidence" value="ECO:0007669"/>
    <property type="project" value="UniProtKB-KW"/>
</dbReference>
<dbReference type="PANTHER" id="PTHR12358">
    <property type="entry name" value="SPHINGOSINE KINASE"/>
    <property type="match status" value="1"/>
</dbReference>
<dbReference type="InterPro" id="IPR017438">
    <property type="entry name" value="ATP-NAD_kinase_N"/>
</dbReference>
<comment type="similarity">
    <text evidence="2">Belongs to the diacylglycerol/lipid kinase family.</text>
</comment>
<evidence type="ECO:0000256" key="8">
    <source>
        <dbReference type="ARBA" id="ARBA00023264"/>
    </source>
</evidence>
<keyword evidence="4" id="KW-0547">Nucleotide-binding</keyword>
<evidence type="ECO:0000256" key="3">
    <source>
        <dbReference type="ARBA" id="ARBA00022679"/>
    </source>
</evidence>
<dbReference type="InterPro" id="IPR001206">
    <property type="entry name" value="Diacylglycerol_kinase_cat_dom"/>
</dbReference>
<keyword evidence="7" id="KW-0594">Phospholipid biosynthesis</keyword>
<dbReference type="Pfam" id="PF19279">
    <property type="entry name" value="YegS_C"/>
    <property type="match status" value="1"/>
</dbReference>
<dbReference type="InterPro" id="IPR050187">
    <property type="entry name" value="Lipid_Phosphate_FormReg"/>
</dbReference>
<dbReference type="RefSeq" id="WP_111323852.1">
    <property type="nucleotide sequence ID" value="NZ_BIFX01000001.1"/>
</dbReference>
<accession>A0A326U536</accession>
<proteinExistence type="inferred from homology"/>
<dbReference type="AlphaFoldDB" id="A0A326U536"/>
<dbReference type="EMBL" id="QKUF01000012">
    <property type="protein sequence ID" value="PZW27401.1"/>
    <property type="molecule type" value="Genomic_DNA"/>
</dbReference>
<dbReference type="Proteomes" id="UP000248806">
    <property type="component" value="Unassembled WGS sequence"/>
</dbReference>
<evidence type="ECO:0000256" key="6">
    <source>
        <dbReference type="ARBA" id="ARBA00022840"/>
    </source>
</evidence>
<dbReference type="PROSITE" id="PS50146">
    <property type="entry name" value="DAGK"/>
    <property type="match status" value="1"/>
</dbReference>
<evidence type="ECO:0000313" key="11">
    <source>
        <dbReference type="Proteomes" id="UP000248806"/>
    </source>
</evidence>
<keyword evidence="11" id="KW-1185">Reference proteome</keyword>
<gene>
    <name evidence="10" type="ORF">EI42_03487</name>
</gene>
<evidence type="ECO:0000256" key="7">
    <source>
        <dbReference type="ARBA" id="ARBA00023209"/>
    </source>
</evidence>
<keyword evidence="5 10" id="KW-0418">Kinase</keyword>
<dbReference type="InterPro" id="IPR045540">
    <property type="entry name" value="YegS/DAGK_C"/>
</dbReference>
<dbReference type="Gene3D" id="3.40.50.10330">
    <property type="entry name" value="Probable inorganic polyphosphate/atp-NAD kinase, domain 1"/>
    <property type="match status" value="1"/>
</dbReference>
<protein>
    <submittedName>
        <fullName evidence="10">Diacylglycerol kinase family enzyme</fullName>
    </submittedName>
</protein>
<keyword evidence="6" id="KW-0067">ATP-binding</keyword>
<dbReference type="Pfam" id="PF00781">
    <property type="entry name" value="DAGK_cat"/>
    <property type="match status" value="1"/>
</dbReference>
<dbReference type="OrthoDB" id="142078at2"/>
<comment type="cofactor">
    <cofactor evidence="1">
        <name>Mg(2+)</name>
        <dbReference type="ChEBI" id="CHEBI:18420"/>
    </cofactor>
</comment>